<evidence type="ECO:0000259" key="15">
    <source>
        <dbReference type="Pfam" id="PF05173"/>
    </source>
</evidence>
<dbReference type="SUPFAM" id="SSF51735">
    <property type="entry name" value="NAD(P)-binding Rossmann-fold domains"/>
    <property type="match status" value="1"/>
</dbReference>
<dbReference type="HAMAP" id="MF_00102">
    <property type="entry name" value="DapB"/>
    <property type="match status" value="1"/>
</dbReference>
<feature type="domain" description="Dihydrodipicolinate reductase N-terminal" evidence="14">
    <location>
        <begin position="5"/>
        <end position="125"/>
    </location>
</feature>
<dbReference type="PIRSF" id="PIRSF000161">
    <property type="entry name" value="DHPR"/>
    <property type="match status" value="1"/>
</dbReference>
<evidence type="ECO:0000313" key="16">
    <source>
        <dbReference type="EMBL" id="SHJ85094.1"/>
    </source>
</evidence>
<dbReference type="InterPro" id="IPR036291">
    <property type="entry name" value="NAD(P)-bd_dom_sf"/>
</dbReference>
<comment type="subcellular location">
    <subcellularLocation>
        <location evidence="13">Cytoplasm</location>
    </subcellularLocation>
</comment>
<feature type="active site" description="Proton donor" evidence="13">
    <location>
        <position position="156"/>
    </location>
</feature>
<dbReference type="PANTHER" id="PTHR20836">
    <property type="entry name" value="DIHYDRODIPICOLINATE REDUCTASE"/>
    <property type="match status" value="1"/>
</dbReference>
<gene>
    <name evidence="13" type="primary">dapB</name>
    <name evidence="16" type="ORF">SAMN05443507_104127</name>
</gene>
<dbReference type="Gene3D" id="3.30.360.10">
    <property type="entry name" value="Dihydrodipicolinate Reductase, domain 2"/>
    <property type="match status" value="1"/>
</dbReference>
<keyword evidence="8 13" id="KW-0457">Lysine biosynthesis</keyword>
<comment type="caution">
    <text evidence="13">Was originally thought to be a dihydrodipicolinate reductase (DHDPR), catalyzing the conversion of dihydrodipicolinate to tetrahydrodipicolinate. However, it was shown in E.coli that the substrate of the enzymatic reaction is not dihydrodipicolinate (DHDP) but in fact (2S,4S)-4-hydroxy-2,3,4,5-tetrahydrodipicolinic acid (HTPA), the product released by the DapA-catalyzed reaction.</text>
</comment>
<dbReference type="InterPro" id="IPR000846">
    <property type="entry name" value="DapB_N"/>
</dbReference>
<dbReference type="GO" id="GO:0009089">
    <property type="term" value="P:lysine biosynthetic process via diaminopimelate"/>
    <property type="evidence" value="ECO:0007669"/>
    <property type="project" value="UniProtKB-UniRule"/>
</dbReference>
<feature type="active site" description="Proton donor/acceptor" evidence="13">
    <location>
        <position position="152"/>
    </location>
</feature>
<dbReference type="InterPro" id="IPR023940">
    <property type="entry name" value="DHDPR_bac"/>
</dbReference>
<dbReference type="UniPathway" id="UPA00034">
    <property type="reaction ID" value="UER00018"/>
</dbReference>
<dbReference type="PANTHER" id="PTHR20836:SF0">
    <property type="entry name" value="4-HYDROXY-TETRAHYDRODIPICOLINATE REDUCTASE 1, CHLOROPLASTIC-RELATED"/>
    <property type="match status" value="1"/>
</dbReference>
<organism evidence="16 17">
    <name type="scientific">Alicyclobacillus tolerans</name>
    <dbReference type="NCBI Taxonomy" id="90970"/>
    <lineage>
        <taxon>Bacteria</taxon>
        <taxon>Bacillati</taxon>
        <taxon>Bacillota</taxon>
        <taxon>Bacilli</taxon>
        <taxon>Bacillales</taxon>
        <taxon>Alicyclobacillaceae</taxon>
        <taxon>Alicyclobacillus</taxon>
    </lineage>
</organism>
<dbReference type="GO" id="GO:0051287">
    <property type="term" value="F:NAD binding"/>
    <property type="evidence" value="ECO:0007669"/>
    <property type="project" value="UniProtKB-UniRule"/>
</dbReference>
<dbReference type="FunFam" id="3.30.360.10:FF:000009">
    <property type="entry name" value="4-hydroxy-tetrahydrodipicolinate reductase"/>
    <property type="match status" value="1"/>
</dbReference>
<comment type="pathway">
    <text evidence="9 13">Amino-acid biosynthesis; L-lysine biosynthesis via DAP pathway; (S)-tetrahydrodipicolinate from L-aspartate: step 4/4.</text>
</comment>
<dbReference type="GO" id="GO:0005829">
    <property type="term" value="C:cytosol"/>
    <property type="evidence" value="ECO:0007669"/>
    <property type="project" value="TreeGrafter"/>
</dbReference>
<feature type="binding site" evidence="13">
    <location>
        <begin position="162"/>
        <end position="163"/>
    </location>
    <ligand>
        <name>(S)-2,3,4,5-tetrahydrodipicolinate</name>
        <dbReference type="ChEBI" id="CHEBI:16845"/>
    </ligand>
</feature>
<name>A0A1M6MNS9_9BACL</name>
<feature type="binding site" evidence="13">
    <location>
        <begin position="11"/>
        <end position="16"/>
    </location>
    <ligand>
        <name>NAD(+)</name>
        <dbReference type="ChEBI" id="CHEBI:57540"/>
    </ligand>
</feature>
<keyword evidence="7 13" id="KW-0520">NAD</keyword>
<evidence type="ECO:0000256" key="13">
    <source>
        <dbReference type="HAMAP-Rule" id="MF_00102"/>
    </source>
</evidence>
<dbReference type="InterPro" id="IPR022664">
    <property type="entry name" value="DapB_N_CS"/>
</dbReference>
<dbReference type="EC" id="1.17.1.8" evidence="10 13"/>
<dbReference type="Proteomes" id="UP000184016">
    <property type="component" value="Unassembled WGS sequence"/>
</dbReference>
<feature type="domain" description="Dihydrodipicolinate reductase C-terminal" evidence="15">
    <location>
        <begin position="128"/>
        <end position="257"/>
    </location>
</feature>
<comment type="similarity">
    <text evidence="1 13">Belongs to the DapB family.</text>
</comment>
<keyword evidence="4 13" id="KW-0521">NADP</keyword>
<accession>A0A1M6MNS9</accession>
<evidence type="ECO:0000256" key="10">
    <source>
        <dbReference type="ARBA" id="ARBA00038983"/>
    </source>
</evidence>
<evidence type="ECO:0000256" key="1">
    <source>
        <dbReference type="ARBA" id="ARBA00006642"/>
    </source>
</evidence>
<keyword evidence="17" id="KW-1185">Reference proteome</keyword>
<feature type="binding site" evidence="13">
    <location>
        <position position="153"/>
    </location>
    <ligand>
        <name>(S)-2,3,4,5-tetrahydrodipicolinate</name>
        <dbReference type="ChEBI" id="CHEBI:16845"/>
    </ligand>
</feature>
<dbReference type="OrthoDB" id="9790352at2"/>
<dbReference type="GO" id="GO:0008839">
    <property type="term" value="F:4-hydroxy-tetrahydrodipicolinate reductase"/>
    <property type="evidence" value="ECO:0007669"/>
    <property type="project" value="UniProtKB-UniRule"/>
</dbReference>
<evidence type="ECO:0000256" key="12">
    <source>
        <dbReference type="ARBA" id="ARBA00049396"/>
    </source>
</evidence>
<dbReference type="PROSITE" id="PS01298">
    <property type="entry name" value="DAPB"/>
    <property type="match status" value="1"/>
</dbReference>
<dbReference type="NCBIfam" id="TIGR00036">
    <property type="entry name" value="dapB"/>
    <property type="match status" value="1"/>
</dbReference>
<proteinExistence type="inferred from homology"/>
<comment type="function">
    <text evidence="13">Catalyzes the conversion of 4-hydroxy-tetrahydrodipicolinate (HTPA) to tetrahydrodipicolinate.</text>
</comment>
<dbReference type="AlphaFoldDB" id="A0A1M6MNS9"/>
<sequence length="258" mass="28023">MTKPIRVVVAGAAGKMGQAALTAIQSDERLQLVGCLVRHTPKNLPIEKGREVVVESQVQSLLKQTEPDVWLDLTDAESVKKHVDIAISEGVSPVVGATGYNMEQVEAWDQACREKDIGGLACPNFSVGALLMMRFAKEAARFFQHIEIVEYHHAGKKDAPSGTARRTAEMISDEALPSERIEPPLQSRGMMVAGIPIHSVRLPGLVAHQEVLCGGVGELLTIRHDSLSRDSFMPGILEACVAVKELKGMVYGLEHVLF</sequence>
<evidence type="ECO:0000256" key="7">
    <source>
        <dbReference type="ARBA" id="ARBA00023027"/>
    </source>
</evidence>
<dbReference type="GO" id="GO:0050661">
    <property type="term" value="F:NADP binding"/>
    <property type="evidence" value="ECO:0007669"/>
    <property type="project" value="UniProtKB-UniRule"/>
</dbReference>
<dbReference type="InterPro" id="IPR022663">
    <property type="entry name" value="DapB_C"/>
</dbReference>
<keyword evidence="3 13" id="KW-0028">Amino-acid biosynthesis</keyword>
<evidence type="ECO:0000256" key="9">
    <source>
        <dbReference type="ARBA" id="ARBA00037922"/>
    </source>
</evidence>
<dbReference type="CDD" id="cd02274">
    <property type="entry name" value="DHDPR_N"/>
    <property type="match status" value="1"/>
</dbReference>
<keyword evidence="5 13" id="KW-0220">Diaminopimelate biosynthesis</keyword>
<comment type="catalytic activity">
    <reaction evidence="12 13">
        <text>(S)-2,3,4,5-tetrahydrodipicolinate + NAD(+) + H2O = (2S,4S)-4-hydroxy-2,3,4,5-tetrahydrodipicolinate + NADH + H(+)</text>
        <dbReference type="Rhea" id="RHEA:35323"/>
        <dbReference type="ChEBI" id="CHEBI:15377"/>
        <dbReference type="ChEBI" id="CHEBI:15378"/>
        <dbReference type="ChEBI" id="CHEBI:16845"/>
        <dbReference type="ChEBI" id="CHEBI:57540"/>
        <dbReference type="ChEBI" id="CHEBI:57945"/>
        <dbReference type="ChEBI" id="CHEBI:67139"/>
        <dbReference type="EC" id="1.17.1.8"/>
    </reaction>
</comment>
<dbReference type="Pfam" id="PF01113">
    <property type="entry name" value="DapB_N"/>
    <property type="match status" value="1"/>
</dbReference>
<feature type="binding site" evidence="13">
    <location>
        <position position="48"/>
    </location>
    <ligand>
        <name>NADP(+)</name>
        <dbReference type="ChEBI" id="CHEBI:58349"/>
    </ligand>
</feature>
<evidence type="ECO:0000256" key="3">
    <source>
        <dbReference type="ARBA" id="ARBA00022605"/>
    </source>
</evidence>
<reference evidence="17" key="1">
    <citation type="submission" date="2016-11" db="EMBL/GenBank/DDBJ databases">
        <authorList>
            <person name="Varghese N."/>
            <person name="Submissions S."/>
        </authorList>
    </citation>
    <scope>NUCLEOTIDE SEQUENCE [LARGE SCALE GENOMIC DNA]</scope>
    <source>
        <strain evidence="17">USBA-503</strain>
    </source>
</reference>
<evidence type="ECO:0000256" key="8">
    <source>
        <dbReference type="ARBA" id="ARBA00023154"/>
    </source>
</evidence>
<comment type="catalytic activity">
    <reaction evidence="11 13">
        <text>(S)-2,3,4,5-tetrahydrodipicolinate + NADP(+) + H2O = (2S,4S)-4-hydroxy-2,3,4,5-tetrahydrodipicolinate + NADPH + H(+)</text>
        <dbReference type="Rhea" id="RHEA:35331"/>
        <dbReference type="ChEBI" id="CHEBI:15377"/>
        <dbReference type="ChEBI" id="CHEBI:15378"/>
        <dbReference type="ChEBI" id="CHEBI:16845"/>
        <dbReference type="ChEBI" id="CHEBI:57783"/>
        <dbReference type="ChEBI" id="CHEBI:58349"/>
        <dbReference type="ChEBI" id="CHEBI:67139"/>
        <dbReference type="EC" id="1.17.1.8"/>
    </reaction>
</comment>
<dbReference type="STRING" id="1830138.SAMN05443507_104127"/>
<dbReference type="SUPFAM" id="SSF55347">
    <property type="entry name" value="Glyceraldehyde-3-phosphate dehydrogenase-like, C-terminal domain"/>
    <property type="match status" value="1"/>
</dbReference>
<dbReference type="GO" id="GO:0019877">
    <property type="term" value="P:diaminopimelate biosynthetic process"/>
    <property type="evidence" value="ECO:0007669"/>
    <property type="project" value="UniProtKB-UniRule"/>
</dbReference>
<evidence type="ECO:0000256" key="6">
    <source>
        <dbReference type="ARBA" id="ARBA00023002"/>
    </source>
</evidence>
<keyword evidence="2 13" id="KW-0963">Cytoplasm</keyword>
<evidence type="ECO:0000313" key="17">
    <source>
        <dbReference type="Proteomes" id="UP000184016"/>
    </source>
</evidence>
<feature type="binding site" evidence="13">
    <location>
        <begin position="122"/>
        <end position="125"/>
    </location>
    <ligand>
        <name>NAD(+)</name>
        <dbReference type="ChEBI" id="CHEBI:57540"/>
    </ligand>
</feature>
<dbReference type="GO" id="GO:0016726">
    <property type="term" value="F:oxidoreductase activity, acting on CH or CH2 groups, NAD or NADP as acceptor"/>
    <property type="evidence" value="ECO:0007669"/>
    <property type="project" value="UniProtKB-UniRule"/>
</dbReference>
<evidence type="ECO:0000256" key="11">
    <source>
        <dbReference type="ARBA" id="ARBA00049080"/>
    </source>
</evidence>
<keyword evidence="6 13" id="KW-0560">Oxidoreductase</keyword>
<evidence type="ECO:0000256" key="2">
    <source>
        <dbReference type="ARBA" id="ARBA00022490"/>
    </source>
</evidence>
<dbReference type="RefSeq" id="WP_072873200.1">
    <property type="nucleotide sequence ID" value="NZ_FRAF01000004.1"/>
</dbReference>
<feature type="binding site" evidence="13">
    <location>
        <position position="47"/>
    </location>
    <ligand>
        <name>NAD(+)</name>
        <dbReference type="ChEBI" id="CHEBI:57540"/>
    </ligand>
</feature>
<dbReference type="Pfam" id="PF05173">
    <property type="entry name" value="DapB_C"/>
    <property type="match status" value="1"/>
</dbReference>
<evidence type="ECO:0000256" key="5">
    <source>
        <dbReference type="ARBA" id="ARBA00022915"/>
    </source>
</evidence>
<dbReference type="Gene3D" id="3.40.50.720">
    <property type="entry name" value="NAD(P)-binding Rossmann-like Domain"/>
    <property type="match status" value="1"/>
</dbReference>
<protein>
    <recommendedName>
        <fullName evidence="10 13">4-hydroxy-tetrahydrodipicolinate reductase</fullName>
        <shortName evidence="13">HTPA reductase</shortName>
        <ecNumber evidence="10 13">1.17.1.8</ecNumber>
    </recommendedName>
</protein>
<evidence type="ECO:0000259" key="14">
    <source>
        <dbReference type="Pfam" id="PF01113"/>
    </source>
</evidence>
<evidence type="ECO:0000256" key="4">
    <source>
        <dbReference type="ARBA" id="ARBA00022857"/>
    </source>
</evidence>
<comment type="subunit">
    <text evidence="13">Homotetramer.</text>
</comment>
<dbReference type="EMBL" id="FRAF01000004">
    <property type="protein sequence ID" value="SHJ85094.1"/>
    <property type="molecule type" value="Genomic_DNA"/>
</dbReference>
<feature type="binding site" evidence="13">
    <location>
        <begin position="96"/>
        <end position="98"/>
    </location>
    <ligand>
        <name>NAD(+)</name>
        <dbReference type="ChEBI" id="CHEBI:57540"/>
    </ligand>
</feature>